<dbReference type="PANTHER" id="PTHR48081">
    <property type="entry name" value="AB HYDROLASE SUPERFAMILY PROTEIN C4A8.06C"/>
    <property type="match status" value="1"/>
</dbReference>
<sequence>MVTRLPDEVRAELRRTGRRFDPETIQAAYDLFTPLHEAVDHRAPVVDRDRAYGPDPRHRLDVHTDPAVGAGAPVLLFVHGGGFVGGDKTREGYPFYDHLGRWATDHGLVGVTMTYRLAPDFRWPSAAEDIAAAVAWLGEHAEEYGGDPHRIVVMGQSAGASHVASYVAGHGGPVADGVVGAVMMSGVYDPPTNTLDELARHYYGTDDLPAKSALPGLAASALPLLFAVAELDVPHFHRQATVLLGAMWAAHGVTPLFVTIPDATHLSEILALGLEGTGLDGGFGDLLARFVARATSGAGSDSGAEGAP</sequence>
<dbReference type="PANTHER" id="PTHR48081:SF33">
    <property type="entry name" value="KYNURENINE FORMAMIDASE"/>
    <property type="match status" value="1"/>
</dbReference>
<dbReference type="Gene3D" id="3.40.50.1820">
    <property type="entry name" value="alpha/beta hydrolase"/>
    <property type="match status" value="1"/>
</dbReference>
<dbReference type="InterPro" id="IPR049492">
    <property type="entry name" value="BD-FAE-like_dom"/>
</dbReference>
<accession>A0ABV3T061</accession>
<evidence type="ECO:0000259" key="2">
    <source>
        <dbReference type="Pfam" id="PF20434"/>
    </source>
</evidence>
<proteinExistence type="predicted"/>
<dbReference type="RefSeq" id="WP_367994552.1">
    <property type="nucleotide sequence ID" value="NZ_JBFPJR010000023.1"/>
</dbReference>
<dbReference type="Proteomes" id="UP001556631">
    <property type="component" value="Unassembled WGS sequence"/>
</dbReference>
<dbReference type="GO" id="GO:0016787">
    <property type="term" value="F:hydrolase activity"/>
    <property type="evidence" value="ECO:0007669"/>
    <property type="project" value="UniProtKB-KW"/>
</dbReference>
<comment type="caution">
    <text evidence="3">The sequence shown here is derived from an EMBL/GenBank/DDBJ whole genome shotgun (WGS) entry which is preliminary data.</text>
</comment>
<keyword evidence="1 3" id="KW-0378">Hydrolase</keyword>
<protein>
    <submittedName>
        <fullName evidence="3">Alpha/beta hydrolase</fullName>
    </submittedName>
</protein>
<organism evidence="3 4">
    <name type="scientific">Nocardioides eburneus</name>
    <dbReference type="NCBI Taxonomy" id="3231482"/>
    <lineage>
        <taxon>Bacteria</taxon>
        <taxon>Bacillati</taxon>
        <taxon>Actinomycetota</taxon>
        <taxon>Actinomycetes</taxon>
        <taxon>Propionibacteriales</taxon>
        <taxon>Nocardioidaceae</taxon>
        <taxon>Nocardioides</taxon>
    </lineage>
</organism>
<dbReference type="SUPFAM" id="SSF53474">
    <property type="entry name" value="alpha/beta-Hydrolases"/>
    <property type="match status" value="1"/>
</dbReference>
<dbReference type="EMBL" id="JBFPJR010000023">
    <property type="protein sequence ID" value="MEX0428581.1"/>
    <property type="molecule type" value="Genomic_DNA"/>
</dbReference>
<evidence type="ECO:0000313" key="3">
    <source>
        <dbReference type="EMBL" id="MEX0428581.1"/>
    </source>
</evidence>
<evidence type="ECO:0000313" key="4">
    <source>
        <dbReference type="Proteomes" id="UP001556631"/>
    </source>
</evidence>
<evidence type="ECO:0000256" key="1">
    <source>
        <dbReference type="ARBA" id="ARBA00022801"/>
    </source>
</evidence>
<reference evidence="3 4" key="1">
    <citation type="submission" date="2024-07" db="EMBL/GenBank/DDBJ databases">
        <authorList>
            <person name="Lee S."/>
            <person name="Kang M."/>
        </authorList>
    </citation>
    <scope>NUCLEOTIDE SEQUENCE [LARGE SCALE GENOMIC DNA]</scope>
    <source>
        <strain evidence="3 4">DS6</strain>
    </source>
</reference>
<feature type="domain" description="BD-FAE-like" evidence="2">
    <location>
        <begin position="60"/>
        <end position="168"/>
    </location>
</feature>
<dbReference type="InterPro" id="IPR029058">
    <property type="entry name" value="AB_hydrolase_fold"/>
</dbReference>
<name>A0ABV3T061_9ACTN</name>
<gene>
    <name evidence="3" type="ORF">AB3X52_13200</name>
</gene>
<dbReference type="InterPro" id="IPR050300">
    <property type="entry name" value="GDXG_lipolytic_enzyme"/>
</dbReference>
<dbReference type="Pfam" id="PF20434">
    <property type="entry name" value="BD-FAE"/>
    <property type="match status" value="1"/>
</dbReference>
<keyword evidence="4" id="KW-1185">Reference proteome</keyword>